<evidence type="ECO:0000313" key="3">
    <source>
        <dbReference type="Proteomes" id="UP001589647"/>
    </source>
</evidence>
<keyword evidence="2" id="KW-0808">Transferase</keyword>
<dbReference type="InterPro" id="IPR053188">
    <property type="entry name" value="FkbM_Methyltransferase"/>
</dbReference>
<gene>
    <name evidence="2" type="ORF">ACFFV7_26405</name>
</gene>
<accession>A0ABV5IJP8</accession>
<evidence type="ECO:0000313" key="2">
    <source>
        <dbReference type="EMBL" id="MFB9204752.1"/>
    </source>
</evidence>
<keyword evidence="2" id="KW-0489">Methyltransferase</keyword>
<organism evidence="2 3">
    <name type="scientific">Nonomuraea spiralis</name>
    <dbReference type="NCBI Taxonomy" id="46182"/>
    <lineage>
        <taxon>Bacteria</taxon>
        <taxon>Bacillati</taxon>
        <taxon>Actinomycetota</taxon>
        <taxon>Actinomycetes</taxon>
        <taxon>Streptosporangiales</taxon>
        <taxon>Streptosporangiaceae</taxon>
        <taxon>Nonomuraea</taxon>
    </lineage>
</organism>
<dbReference type="EMBL" id="JBHMEI010000020">
    <property type="protein sequence ID" value="MFB9204752.1"/>
    <property type="molecule type" value="Genomic_DNA"/>
</dbReference>
<dbReference type="Pfam" id="PF05050">
    <property type="entry name" value="Methyltransf_21"/>
    <property type="match status" value="1"/>
</dbReference>
<dbReference type="PANTHER" id="PTHR36973">
    <property type="entry name" value="SLL1456 PROTEIN-RELATED"/>
    <property type="match status" value="1"/>
</dbReference>
<keyword evidence="3" id="KW-1185">Reference proteome</keyword>
<dbReference type="InterPro" id="IPR006342">
    <property type="entry name" value="FkbM_mtfrase"/>
</dbReference>
<proteinExistence type="predicted"/>
<dbReference type="PANTHER" id="PTHR36973:SF4">
    <property type="entry name" value="NODULATION PROTEIN"/>
    <property type="match status" value="1"/>
</dbReference>
<dbReference type="Gene3D" id="3.40.50.150">
    <property type="entry name" value="Vaccinia Virus protein VP39"/>
    <property type="match status" value="1"/>
</dbReference>
<sequence length="225" mass="24500">MRNQTVAPERVSTRWEDHLPDLLDKLGLPAEGAVQVGAHRGQEVEALTRCGFRRLVMMEPNGDHLPALREQLRLHHLSAGLPEPEHGHPAREVVAACAGVERGQATLNVTPYDKQSSMLPPLLPMAVVRQDVVPVIPVSEVQHGCNVLIVDAQGAELEVLAGTDLDRLRLAVIEGSATARYSGGSTLDSIAEYMTAHGWREVAAWPHLRPGVVDVAWLAPWPTPF</sequence>
<dbReference type="Proteomes" id="UP001589647">
    <property type="component" value="Unassembled WGS sequence"/>
</dbReference>
<protein>
    <submittedName>
        <fullName evidence="2">FkbM family methyltransferase</fullName>
    </submittedName>
</protein>
<dbReference type="InterPro" id="IPR029063">
    <property type="entry name" value="SAM-dependent_MTases_sf"/>
</dbReference>
<feature type="domain" description="Methyltransferase FkbM" evidence="1">
    <location>
        <begin position="35"/>
        <end position="198"/>
    </location>
</feature>
<evidence type="ECO:0000259" key="1">
    <source>
        <dbReference type="Pfam" id="PF05050"/>
    </source>
</evidence>
<reference evidence="2 3" key="1">
    <citation type="submission" date="2024-09" db="EMBL/GenBank/DDBJ databases">
        <authorList>
            <person name="Sun Q."/>
            <person name="Mori K."/>
        </authorList>
    </citation>
    <scope>NUCLEOTIDE SEQUENCE [LARGE SCALE GENOMIC DNA]</scope>
    <source>
        <strain evidence="2 3">CCM 3426</strain>
    </source>
</reference>
<comment type="caution">
    <text evidence="2">The sequence shown here is derived from an EMBL/GenBank/DDBJ whole genome shotgun (WGS) entry which is preliminary data.</text>
</comment>
<dbReference type="GO" id="GO:0032259">
    <property type="term" value="P:methylation"/>
    <property type="evidence" value="ECO:0007669"/>
    <property type="project" value="UniProtKB-KW"/>
</dbReference>
<dbReference type="SUPFAM" id="SSF53335">
    <property type="entry name" value="S-adenosyl-L-methionine-dependent methyltransferases"/>
    <property type="match status" value="1"/>
</dbReference>
<name>A0ABV5IJP8_9ACTN</name>
<dbReference type="RefSeq" id="WP_185844889.1">
    <property type="nucleotide sequence ID" value="NZ_BMRC01000013.1"/>
</dbReference>
<dbReference type="GO" id="GO:0008168">
    <property type="term" value="F:methyltransferase activity"/>
    <property type="evidence" value="ECO:0007669"/>
    <property type="project" value="UniProtKB-KW"/>
</dbReference>